<gene>
    <name evidence="1" type="ORF">I6I53_00265</name>
</gene>
<geneLocation type="plasmid" evidence="1 2">
    <name>unnamed1</name>
</geneLocation>
<dbReference type="Proteomes" id="UP000595320">
    <property type="component" value="Plasmid unnamed1"/>
</dbReference>
<dbReference type="AlphaFoldDB" id="A0A7T9UFU5"/>
<dbReference type="EMBL" id="CP068175">
    <property type="protein sequence ID" value="QQT84977.1"/>
    <property type="molecule type" value="Genomic_DNA"/>
</dbReference>
<evidence type="ECO:0000313" key="1">
    <source>
        <dbReference type="EMBL" id="QQT84977.1"/>
    </source>
</evidence>
<keyword evidence="1" id="KW-0614">Plasmid</keyword>
<organism evidence="1 2">
    <name type="scientific">Acinetobacter ursingii</name>
    <dbReference type="NCBI Taxonomy" id="108980"/>
    <lineage>
        <taxon>Bacteria</taxon>
        <taxon>Pseudomonadati</taxon>
        <taxon>Pseudomonadota</taxon>
        <taxon>Gammaproteobacteria</taxon>
        <taxon>Moraxellales</taxon>
        <taxon>Moraxellaceae</taxon>
        <taxon>Acinetobacter</taxon>
    </lineage>
</organism>
<reference evidence="1 2" key="1">
    <citation type="submission" date="2021-01" db="EMBL/GenBank/DDBJ databases">
        <title>FDA dAtabase for Regulatory Grade micrObial Sequences (FDA-ARGOS): Supporting development and validation of Infectious Disease Dx tests.</title>
        <authorList>
            <person name="Sproer C."/>
            <person name="Gronow S."/>
            <person name="Severitt S."/>
            <person name="Schroder I."/>
            <person name="Tallon L."/>
            <person name="Sadzewicz L."/>
            <person name="Zhao X."/>
            <person name="Boylan J."/>
            <person name="Ott S."/>
            <person name="Bowen H."/>
            <person name="Vavikolanu K."/>
            <person name="Mehta A."/>
            <person name="Aluvathingal J."/>
            <person name="Nadendla S."/>
            <person name="Lowell S."/>
            <person name="Myers T."/>
            <person name="Yan Y."/>
            <person name="Sichtig H."/>
        </authorList>
    </citation>
    <scope>NUCLEOTIDE SEQUENCE [LARGE SCALE GENOMIC DNA]</scope>
    <source>
        <strain evidence="1 2">FDAARGOS_1096</strain>
        <plasmid evidence="1 2">unnamed1</plasmid>
    </source>
</reference>
<protein>
    <submittedName>
        <fullName evidence="1">Uncharacterized protein</fullName>
    </submittedName>
</protein>
<proteinExistence type="predicted"/>
<dbReference type="Gene3D" id="6.10.20.30">
    <property type="match status" value="1"/>
</dbReference>
<name>A0A7T9UFU5_9GAMM</name>
<evidence type="ECO:0000313" key="2">
    <source>
        <dbReference type="Proteomes" id="UP000595320"/>
    </source>
</evidence>
<accession>A0A7T9UFU5</accession>
<sequence length="37" mass="4537">MSQEDLRFLYFQHDSEKELHYILTENYLTLGLNKLFS</sequence>